<dbReference type="RefSeq" id="WP_144233841.1">
    <property type="nucleotide sequence ID" value="NZ_QMIF01000001.1"/>
</dbReference>
<dbReference type="GO" id="GO:0019154">
    <property type="term" value="F:glycolate dehydrogenase activity"/>
    <property type="evidence" value="ECO:0007669"/>
    <property type="project" value="UniProtKB-EC"/>
</dbReference>
<dbReference type="Proteomes" id="UP000434052">
    <property type="component" value="Unassembled WGS sequence"/>
</dbReference>
<evidence type="ECO:0000259" key="7">
    <source>
        <dbReference type="PROSITE" id="PS51379"/>
    </source>
</evidence>
<comment type="caution">
    <text evidence="8">The sequence shown here is derived from an EMBL/GenBank/DDBJ whole genome shotgun (WGS) entry which is preliminary data.</text>
</comment>
<comment type="cofactor">
    <cofactor evidence="6">
        <name>[4Fe-4S] cluster</name>
        <dbReference type="ChEBI" id="CHEBI:49883"/>
    </cofactor>
    <text evidence="6">Binds 2 [4Fe-4S] clusters.</text>
</comment>
<dbReference type="PROSITE" id="PS51379">
    <property type="entry name" value="4FE4S_FER_2"/>
    <property type="match status" value="2"/>
</dbReference>
<comment type="catalytic activity">
    <reaction evidence="6">
        <text>(R)-lactate + A = pyruvate + AH2</text>
        <dbReference type="Rhea" id="RHEA:15089"/>
        <dbReference type="ChEBI" id="CHEBI:13193"/>
        <dbReference type="ChEBI" id="CHEBI:15361"/>
        <dbReference type="ChEBI" id="CHEBI:16004"/>
        <dbReference type="ChEBI" id="CHEBI:17499"/>
    </reaction>
</comment>
<evidence type="ECO:0000256" key="4">
    <source>
        <dbReference type="ARBA" id="ARBA00023004"/>
    </source>
</evidence>
<dbReference type="EMBL" id="QMIF01000001">
    <property type="protein sequence ID" value="TVM36791.1"/>
    <property type="molecule type" value="Genomic_DNA"/>
</dbReference>
<dbReference type="Pfam" id="PF13183">
    <property type="entry name" value="Fer4_8"/>
    <property type="match status" value="1"/>
</dbReference>
<feature type="domain" description="4Fe-4S ferredoxin-type" evidence="7">
    <location>
        <begin position="6"/>
        <end position="35"/>
    </location>
</feature>
<dbReference type="AlphaFoldDB" id="A0A6P1ZLH0"/>
<proteinExistence type="predicted"/>
<reference evidence="8 9" key="1">
    <citation type="submission" date="2018-06" db="EMBL/GenBank/DDBJ databases">
        <title>Complete genome of Desulfovibrio marinus P48SEP.</title>
        <authorList>
            <person name="Crispim J.S."/>
            <person name="Vidigal P.M.P."/>
            <person name="Silva L.C.F."/>
            <person name="Araujo L.C."/>
            <person name="Laguardia C.N."/>
            <person name="Dias R.S."/>
            <person name="Sousa M.P."/>
            <person name="Paula S.O."/>
            <person name="Silva C."/>
        </authorList>
    </citation>
    <scope>NUCLEOTIDE SEQUENCE [LARGE SCALE GENOMIC DNA]</scope>
    <source>
        <strain evidence="8 9">P48SEP</strain>
    </source>
</reference>
<evidence type="ECO:0000256" key="5">
    <source>
        <dbReference type="ARBA" id="ARBA00023014"/>
    </source>
</evidence>
<sequence length="420" mass="43688">MKTDPDVLSTDAPQCDRCGRCLSVCPVYSVSHVETDSPRGRTDLTSAVTSGELNPGPRFFEAVDRCLLCRSCAVACPKGVDTASNVLAARAEVSRPHGPGARLGEAAMDALIPHRSLMSACVRTAGVFSRLLPADKAGRRHFPEYLPQMLSGRGVPPITGRPLQKRLPSLVPRSPGSPNRGRAVFFTGCFYGLVDFGPGLAAVKMLCDNGFDVLIPPDQQCCGAPALFSGRLKSFKTVLRKNLRSLAAVEGPILTACPTCASVLRAHYPEIAARMGGPEAEQAKSLGPRVQEALTFLAGLSSLSLPGSTQIRSAAVHQPCHFVHAGGDPAAVADLMRKRGVELVMNGETACCGGGGVSSLKNPDLARELGSAAAGKIAASGAEVASAACPGCVLQIGSHLGKAGSNMPAIHPLEILCPIR</sequence>
<evidence type="ECO:0000256" key="3">
    <source>
        <dbReference type="ARBA" id="ARBA00022737"/>
    </source>
</evidence>
<dbReference type="GO" id="GO:0051539">
    <property type="term" value="F:4 iron, 4 sulfur cluster binding"/>
    <property type="evidence" value="ECO:0007669"/>
    <property type="project" value="UniProtKB-UniRule"/>
</dbReference>
<dbReference type="InterPro" id="IPR004017">
    <property type="entry name" value="Cys_rich_dom"/>
</dbReference>
<dbReference type="Gene3D" id="1.10.1060.10">
    <property type="entry name" value="Alpha-helical ferredoxin"/>
    <property type="match status" value="1"/>
</dbReference>
<dbReference type="OrthoDB" id="9770306at2"/>
<evidence type="ECO:0000256" key="6">
    <source>
        <dbReference type="PIRNR" id="PIRNR000139"/>
    </source>
</evidence>
<keyword evidence="6" id="KW-0249">Electron transport</keyword>
<feature type="domain" description="4Fe-4S ferredoxin-type" evidence="7">
    <location>
        <begin position="56"/>
        <end position="86"/>
    </location>
</feature>
<evidence type="ECO:0000256" key="1">
    <source>
        <dbReference type="ARBA" id="ARBA00022485"/>
    </source>
</evidence>
<dbReference type="PIRSF" id="PIRSF000139">
    <property type="entry name" value="Glc_ox_4Fe-4S"/>
    <property type="match status" value="1"/>
</dbReference>
<dbReference type="InterPro" id="IPR009051">
    <property type="entry name" value="Helical_ferredxn"/>
</dbReference>
<comment type="catalytic activity">
    <reaction evidence="6">
        <text>glycolate + A = glyoxylate + AH2</text>
        <dbReference type="Rhea" id="RHEA:21264"/>
        <dbReference type="ChEBI" id="CHEBI:13193"/>
        <dbReference type="ChEBI" id="CHEBI:17499"/>
        <dbReference type="ChEBI" id="CHEBI:29805"/>
        <dbReference type="ChEBI" id="CHEBI:36655"/>
        <dbReference type="EC" id="1.1.99.14"/>
    </reaction>
</comment>
<keyword evidence="4 6" id="KW-0408">Iron</keyword>
<keyword evidence="2 6" id="KW-0479">Metal-binding</keyword>
<name>A0A6P1ZLH0_9BACT</name>
<evidence type="ECO:0000313" key="9">
    <source>
        <dbReference type="Proteomes" id="UP000434052"/>
    </source>
</evidence>
<keyword evidence="5 6" id="KW-0411">Iron-sulfur</keyword>
<gene>
    <name evidence="8" type="ORF">DQK91_02405</name>
</gene>
<accession>A0A6P1ZLH0</accession>
<dbReference type="SUPFAM" id="SSF46548">
    <property type="entry name" value="alpha-helical ferredoxin"/>
    <property type="match status" value="1"/>
</dbReference>
<keyword evidence="6" id="KW-0813">Transport</keyword>
<evidence type="ECO:0000256" key="2">
    <source>
        <dbReference type="ARBA" id="ARBA00022723"/>
    </source>
</evidence>
<keyword evidence="3" id="KW-0677">Repeat</keyword>
<dbReference type="PANTHER" id="PTHR32479:SF19">
    <property type="entry name" value="ANAEROBIC GLYCEROL-3-PHOSPHATE DEHYDROGENASE SUBUNIT C"/>
    <property type="match status" value="1"/>
</dbReference>
<dbReference type="InterPro" id="IPR012257">
    <property type="entry name" value="Glc_ox_4Fe-4S"/>
</dbReference>
<dbReference type="Pfam" id="PF02754">
    <property type="entry name" value="CCG"/>
    <property type="match status" value="2"/>
</dbReference>
<dbReference type="EC" id="1.1.99.14" evidence="6"/>
<organism evidence="8 9">
    <name type="scientific">Oceanidesulfovibrio marinus</name>
    <dbReference type="NCBI Taxonomy" id="370038"/>
    <lineage>
        <taxon>Bacteria</taxon>
        <taxon>Pseudomonadati</taxon>
        <taxon>Thermodesulfobacteriota</taxon>
        <taxon>Desulfovibrionia</taxon>
        <taxon>Desulfovibrionales</taxon>
        <taxon>Desulfovibrionaceae</taxon>
        <taxon>Oceanidesulfovibrio</taxon>
    </lineage>
</organism>
<dbReference type="InterPro" id="IPR017896">
    <property type="entry name" value="4Fe4S_Fe-S-bd"/>
</dbReference>
<dbReference type="GO" id="GO:0046872">
    <property type="term" value="F:metal ion binding"/>
    <property type="evidence" value="ECO:0007669"/>
    <property type="project" value="UniProtKB-UniRule"/>
</dbReference>
<evidence type="ECO:0000313" key="8">
    <source>
        <dbReference type="EMBL" id="TVM36791.1"/>
    </source>
</evidence>
<dbReference type="InterPro" id="IPR017900">
    <property type="entry name" value="4Fe4S_Fe_S_CS"/>
</dbReference>
<dbReference type="PROSITE" id="PS00198">
    <property type="entry name" value="4FE4S_FER_1"/>
    <property type="match status" value="2"/>
</dbReference>
<comment type="function">
    <text evidence="6">Component of a complex that catalyzes the oxidation of glycolate to glyoxylate.</text>
</comment>
<protein>
    <recommendedName>
        <fullName evidence="6">Glycolate oxidase iron-sulfur subunit</fullName>
        <ecNumber evidence="6">1.1.99.14</ecNumber>
    </recommendedName>
</protein>
<keyword evidence="1 6" id="KW-0004">4Fe-4S</keyword>
<dbReference type="PANTHER" id="PTHR32479">
    <property type="entry name" value="GLYCOLATE OXIDASE IRON-SULFUR SUBUNIT"/>
    <property type="match status" value="1"/>
</dbReference>